<dbReference type="InterPro" id="IPR006036">
    <property type="entry name" value="K_uptake_TrkA"/>
</dbReference>
<evidence type="ECO:0000256" key="2">
    <source>
        <dbReference type="ARBA" id="ARBA00022958"/>
    </source>
</evidence>
<proteinExistence type="predicted"/>
<dbReference type="InterPro" id="IPR003148">
    <property type="entry name" value="RCK_N"/>
</dbReference>
<dbReference type="PROSITE" id="PS51201">
    <property type="entry name" value="RCK_N"/>
    <property type="match status" value="1"/>
</dbReference>
<name>A0A9D1DP50_9FIRM</name>
<protein>
    <submittedName>
        <fullName evidence="4">TrkA family potassium uptake protein</fullName>
    </submittedName>
</protein>
<dbReference type="Pfam" id="PF02254">
    <property type="entry name" value="TrkA_N"/>
    <property type="match status" value="1"/>
</dbReference>
<reference evidence="4" key="2">
    <citation type="journal article" date="2021" name="PeerJ">
        <title>Extensive microbial diversity within the chicken gut microbiome revealed by metagenomics and culture.</title>
        <authorList>
            <person name="Gilroy R."/>
            <person name="Ravi A."/>
            <person name="Getino M."/>
            <person name="Pursley I."/>
            <person name="Horton D.L."/>
            <person name="Alikhan N.F."/>
            <person name="Baker D."/>
            <person name="Gharbi K."/>
            <person name="Hall N."/>
            <person name="Watson M."/>
            <person name="Adriaenssens E.M."/>
            <person name="Foster-Nyarko E."/>
            <person name="Jarju S."/>
            <person name="Secka A."/>
            <person name="Antonio M."/>
            <person name="Oren A."/>
            <person name="Chaudhuri R.R."/>
            <person name="La Ragione R."/>
            <person name="Hildebrand F."/>
            <person name="Pallen M.J."/>
        </authorList>
    </citation>
    <scope>NUCLEOTIDE SEQUENCE</scope>
    <source>
        <strain evidence="4">ChiSjej1B19-7085</strain>
    </source>
</reference>
<dbReference type="PRINTS" id="PR00335">
    <property type="entry name" value="KUPTAKETRKA"/>
</dbReference>
<dbReference type="InterPro" id="IPR050721">
    <property type="entry name" value="Trk_Ktr_HKT_K-transport"/>
</dbReference>
<keyword evidence="2" id="KW-0630">Potassium</keyword>
<dbReference type="PANTHER" id="PTHR43833:SF8">
    <property type="entry name" value="TRK SYSTEM POTASSIUM UPTAKE PROTEIN TRKA"/>
    <property type="match status" value="1"/>
</dbReference>
<dbReference type="EMBL" id="DVHF01000026">
    <property type="protein sequence ID" value="HIR56430.1"/>
    <property type="molecule type" value="Genomic_DNA"/>
</dbReference>
<organism evidence="4 5">
    <name type="scientific">Candidatus Gallacutalibacter pullicola</name>
    <dbReference type="NCBI Taxonomy" id="2840830"/>
    <lineage>
        <taxon>Bacteria</taxon>
        <taxon>Bacillati</taxon>
        <taxon>Bacillota</taxon>
        <taxon>Clostridia</taxon>
        <taxon>Eubacteriales</taxon>
        <taxon>Candidatus Gallacutalibacter</taxon>
    </lineage>
</organism>
<evidence type="ECO:0000313" key="4">
    <source>
        <dbReference type="EMBL" id="HIR56430.1"/>
    </source>
</evidence>
<dbReference type="GO" id="GO:0015079">
    <property type="term" value="F:potassium ion transmembrane transporter activity"/>
    <property type="evidence" value="ECO:0007669"/>
    <property type="project" value="InterPro"/>
</dbReference>
<dbReference type="SUPFAM" id="SSF51735">
    <property type="entry name" value="NAD(P)-binding Rossmann-fold domains"/>
    <property type="match status" value="1"/>
</dbReference>
<gene>
    <name evidence="4" type="ORF">IAA54_02085</name>
</gene>
<dbReference type="GO" id="GO:0005886">
    <property type="term" value="C:plasma membrane"/>
    <property type="evidence" value="ECO:0007669"/>
    <property type="project" value="InterPro"/>
</dbReference>
<sequence>MNILVVGCGRLGSRVADLLDRAGHDVSVIDMDEENFSRLSPDFNGVSVCGMPMDMDVLRNAGVESCDAVVVASPDDNLNITVSQIVQQFFGIENVIARISDPDREDVFQKLGLRTICPTKLAGSAMVTAVTSGSEERHITFDVSTARFSFTPAAKKFWDCSANMVPLPDDEALFGVLHPNGSMELVSEKHRVVLQEGDQLITAKIID</sequence>
<dbReference type="PANTHER" id="PTHR43833">
    <property type="entry name" value="POTASSIUM CHANNEL PROTEIN 2-RELATED-RELATED"/>
    <property type="match status" value="1"/>
</dbReference>
<keyword evidence="1" id="KW-0813">Transport</keyword>
<keyword evidence="1" id="KW-0633">Potassium transport</keyword>
<dbReference type="Proteomes" id="UP000886785">
    <property type="component" value="Unassembled WGS sequence"/>
</dbReference>
<comment type="caution">
    <text evidence="4">The sequence shown here is derived from an EMBL/GenBank/DDBJ whole genome shotgun (WGS) entry which is preliminary data.</text>
</comment>
<dbReference type="InterPro" id="IPR036291">
    <property type="entry name" value="NAD(P)-bd_dom_sf"/>
</dbReference>
<reference evidence="4" key="1">
    <citation type="submission" date="2020-10" db="EMBL/GenBank/DDBJ databases">
        <authorList>
            <person name="Gilroy R."/>
        </authorList>
    </citation>
    <scope>NUCLEOTIDE SEQUENCE</scope>
    <source>
        <strain evidence="4">ChiSjej1B19-7085</strain>
    </source>
</reference>
<accession>A0A9D1DP50</accession>
<evidence type="ECO:0000256" key="1">
    <source>
        <dbReference type="ARBA" id="ARBA00022538"/>
    </source>
</evidence>
<dbReference type="Gene3D" id="3.40.50.720">
    <property type="entry name" value="NAD(P)-binding Rossmann-like Domain"/>
    <property type="match status" value="1"/>
</dbReference>
<evidence type="ECO:0000259" key="3">
    <source>
        <dbReference type="PROSITE" id="PS51201"/>
    </source>
</evidence>
<keyword evidence="1" id="KW-0406">Ion transport</keyword>
<feature type="domain" description="RCK N-terminal" evidence="3">
    <location>
        <begin position="1"/>
        <end position="118"/>
    </location>
</feature>
<evidence type="ECO:0000313" key="5">
    <source>
        <dbReference type="Proteomes" id="UP000886785"/>
    </source>
</evidence>
<dbReference type="AlphaFoldDB" id="A0A9D1DP50"/>